<reference evidence="1 2" key="1">
    <citation type="submission" date="2017-10" db="EMBL/GenBank/DDBJ databases">
        <title>Bacillus sp. nov., a halophilic bacterium isolated from a Keqin Lake.</title>
        <authorList>
            <person name="Wang H."/>
        </authorList>
    </citation>
    <scope>NUCLEOTIDE SEQUENCE [LARGE SCALE GENOMIC DNA]</scope>
    <source>
        <strain evidence="1 2">KQ-12</strain>
    </source>
</reference>
<dbReference type="RefSeq" id="WP_110609523.1">
    <property type="nucleotide sequence ID" value="NZ_PDOD01000002.1"/>
</dbReference>
<dbReference type="Proteomes" id="UP000248214">
    <property type="component" value="Unassembled WGS sequence"/>
</dbReference>
<dbReference type="InterPro" id="IPR020908">
    <property type="entry name" value="UPF0738"/>
</dbReference>
<name>A0A323TEN7_9BACI</name>
<keyword evidence="2" id="KW-1185">Reference proteome</keyword>
<sequence length="132" mass="15392">MNTLLVTDIVQEDDRVIFSVNNDISAVEWKTFEPVGRILVDSDNKAFIYLLENDEGYHHLRIPHNHWVTIDEVMTTNKQAEVMVSHLKDAPIELKNFQEEMNLLLDNIKGNHNYGSEFVEEVEQSFKSINFE</sequence>
<proteinExistence type="predicted"/>
<evidence type="ECO:0000313" key="1">
    <source>
        <dbReference type="EMBL" id="PYZ93491.1"/>
    </source>
</evidence>
<accession>A0A323TEN7</accession>
<dbReference type="EMBL" id="PDOD01000002">
    <property type="protein sequence ID" value="PYZ93491.1"/>
    <property type="molecule type" value="Genomic_DNA"/>
</dbReference>
<comment type="caution">
    <text evidence="1">The sequence shown here is derived from an EMBL/GenBank/DDBJ whole genome shotgun (WGS) entry which is preliminary data.</text>
</comment>
<organism evidence="1 2">
    <name type="scientific">Salipaludibacillus keqinensis</name>
    <dbReference type="NCBI Taxonomy" id="2045207"/>
    <lineage>
        <taxon>Bacteria</taxon>
        <taxon>Bacillati</taxon>
        <taxon>Bacillota</taxon>
        <taxon>Bacilli</taxon>
        <taxon>Bacillales</taxon>
        <taxon>Bacillaceae</taxon>
    </lineage>
</organism>
<gene>
    <name evidence="1" type="ORF">CR194_09985</name>
</gene>
<protein>
    <submittedName>
        <fullName evidence="1">Uncharacterized protein</fullName>
    </submittedName>
</protein>
<dbReference type="AlphaFoldDB" id="A0A323TEN7"/>
<dbReference type="OrthoDB" id="2966478at2"/>
<evidence type="ECO:0000313" key="2">
    <source>
        <dbReference type="Proteomes" id="UP000248214"/>
    </source>
</evidence>
<dbReference type="Pfam" id="PF19785">
    <property type="entry name" value="UPF0738"/>
    <property type="match status" value="1"/>
</dbReference>